<organism evidence="1">
    <name type="scientific">Streptomyces sp. R08</name>
    <dbReference type="NCBI Taxonomy" id="3238624"/>
    <lineage>
        <taxon>Bacteria</taxon>
        <taxon>Bacillati</taxon>
        <taxon>Actinomycetota</taxon>
        <taxon>Actinomycetes</taxon>
        <taxon>Kitasatosporales</taxon>
        <taxon>Streptomycetaceae</taxon>
        <taxon>Streptomyces</taxon>
    </lineage>
</organism>
<protein>
    <submittedName>
        <fullName evidence="1">Uncharacterized protein</fullName>
    </submittedName>
</protein>
<name>A0AB39M8I3_9ACTN</name>
<evidence type="ECO:0000313" key="1">
    <source>
        <dbReference type="EMBL" id="XDQ02695.1"/>
    </source>
</evidence>
<accession>A0AB39M8I3</accession>
<dbReference type="AlphaFoldDB" id="A0AB39M8I3"/>
<dbReference type="RefSeq" id="WP_369188802.1">
    <property type="nucleotide sequence ID" value="NZ_CP163431.1"/>
</dbReference>
<reference evidence="1" key="1">
    <citation type="submission" date="2024-07" db="EMBL/GenBank/DDBJ databases">
        <authorList>
            <person name="Yu S.T."/>
        </authorList>
    </citation>
    <scope>NUCLEOTIDE SEQUENCE</scope>
    <source>
        <strain evidence="1">R08</strain>
    </source>
</reference>
<dbReference type="EMBL" id="CP163431">
    <property type="protein sequence ID" value="XDQ02695.1"/>
    <property type="molecule type" value="Genomic_DNA"/>
</dbReference>
<sequence>MLAADLRQQGIAYLLEAYRIFSYLTHRAGEMRTALVLLQASAQEAESADVVRRYAASPLTAVQLSGALGTAYSASGYLACNDEPSRKA</sequence>
<proteinExistence type="predicted"/>
<gene>
    <name evidence="1" type="ORF">AB5J58_22075</name>
</gene>